<evidence type="ECO:0000259" key="2">
    <source>
        <dbReference type="Pfam" id="PF07905"/>
    </source>
</evidence>
<dbReference type="AlphaFoldDB" id="A0A7W8VCH5"/>
<dbReference type="Pfam" id="PF07905">
    <property type="entry name" value="PucR"/>
    <property type="match status" value="1"/>
</dbReference>
<feature type="compositionally biased region" description="Low complexity" evidence="1">
    <location>
        <begin position="448"/>
        <end position="463"/>
    </location>
</feature>
<evidence type="ECO:0000313" key="5">
    <source>
        <dbReference type="Proteomes" id="UP000572635"/>
    </source>
</evidence>
<dbReference type="InterPro" id="IPR025736">
    <property type="entry name" value="PucR_C-HTH_dom"/>
</dbReference>
<feature type="compositionally biased region" description="Low complexity" evidence="1">
    <location>
        <begin position="218"/>
        <end position="234"/>
    </location>
</feature>
<dbReference type="Pfam" id="PF13556">
    <property type="entry name" value="HTH_30"/>
    <property type="match status" value="1"/>
</dbReference>
<feature type="compositionally biased region" description="Low complexity" evidence="1">
    <location>
        <begin position="330"/>
        <end position="339"/>
    </location>
</feature>
<dbReference type="PANTHER" id="PTHR33744:SF1">
    <property type="entry name" value="DNA-BINDING TRANSCRIPTIONAL ACTIVATOR ADER"/>
    <property type="match status" value="1"/>
</dbReference>
<feature type="compositionally biased region" description="Low complexity" evidence="1">
    <location>
        <begin position="418"/>
        <end position="431"/>
    </location>
</feature>
<feature type="compositionally biased region" description="Low complexity" evidence="1">
    <location>
        <begin position="312"/>
        <end position="321"/>
    </location>
</feature>
<dbReference type="RefSeq" id="WP_184391114.1">
    <property type="nucleotide sequence ID" value="NZ_JACHDB010000001.1"/>
</dbReference>
<feature type="domain" description="Purine catabolism PurC-like" evidence="2">
    <location>
        <begin position="9"/>
        <end position="123"/>
    </location>
</feature>
<dbReference type="InterPro" id="IPR012914">
    <property type="entry name" value="PucR_dom"/>
</dbReference>
<feature type="compositionally biased region" description="Low complexity" evidence="1">
    <location>
        <begin position="491"/>
        <end position="514"/>
    </location>
</feature>
<feature type="compositionally biased region" description="Gly residues" evidence="1">
    <location>
        <begin position="371"/>
        <end position="386"/>
    </location>
</feature>
<accession>A0A7W8VCH5</accession>
<dbReference type="EMBL" id="JACHDB010000001">
    <property type="protein sequence ID" value="MBB5431441.1"/>
    <property type="molecule type" value="Genomic_DNA"/>
</dbReference>
<proteinExistence type="predicted"/>
<feature type="compositionally biased region" description="Low complexity" evidence="1">
    <location>
        <begin position="271"/>
        <end position="291"/>
    </location>
</feature>
<sequence length="858" mass="84616">MPITVEDVARFPGLQVRVVAGRSGLGGEVRWAHVIELADPVEWLRGGELVLTVGLGLPKTGEERRGYVRRLHGAGCVGLGFAPGTWLEEVPAEVVAEADAVGLPLLLVEGRTPFVAVVEAVADLHARARLAAQHRVLAAQDAMARAALSGGAVSVLRELAGATGGEAALADGWGVVRESSGPARPWHTHLGPAPADRRPRGVVILPDPDDPDGPPAAAPRGAARAGDAARPGTAPAGGAGSSRTGVRPGAGTAPRLEHPASGGAESGPDAGGPRRSAGEGAARPPGAQGAAAPPPDAAPAAGSGGGPPGPEEPGAGLRRPASGGGGGTAGPRPAASASGVWDPRDTAARPGAGPAAPPAPAGREHPDPGGPETGGSGSPAGQGGAWPQGTEGTAVRLEAEPAARPPGGIPGGGGAEAGGPRAPAAAQGARPQGREEDPASRPGAEVVARPFGRAPEPAGAAAAAGGGAPLEEERPVPGPGGAGAGGLHSTAAGVRGAEGPAARPGAGSAAQDAAGGAGPGEGPPGGARPATGEAEAEPGAGRAGAPAGRRLSGEETAARVRDDGEPAKAGSGGATVLVQDLAAPGAFRLALRCPGPVPVHARMLANHAATLLAAELHSAAQARRVRLRERSRALAALLRGRPVPVPPLPAPPLEVAVLPSLRPDVLMDAVADVLPEVLGDAGAAEAVAAAPAGDALAVVLPARWRRRAGGVLLRALAGAEGAPSACGGCSARGPEGLRAAVRRARREAAAGPGYRHVEDADPLARLGRSLGGEADEFVASVLGRLREHDARNGTELVPSLRAYFEHGGVEAAARALDVHRNTLRTRLRTAERLSGRALTGRGRLELELALSFETFLED</sequence>
<dbReference type="PANTHER" id="PTHR33744">
    <property type="entry name" value="CARBOHYDRATE DIACID REGULATOR"/>
    <property type="match status" value="1"/>
</dbReference>
<dbReference type="Proteomes" id="UP000572635">
    <property type="component" value="Unassembled WGS sequence"/>
</dbReference>
<dbReference type="InterPro" id="IPR051448">
    <property type="entry name" value="CdaR-like_regulators"/>
</dbReference>
<reference evidence="4 5" key="1">
    <citation type="submission" date="2020-08" db="EMBL/GenBank/DDBJ databases">
        <title>Sequencing the genomes of 1000 actinobacteria strains.</title>
        <authorList>
            <person name="Klenk H.-P."/>
        </authorList>
    </citation>
    <scope>NUCLEOTIDE SEQUENCE [LARGE SCALE GENOMIC DNA]</scope>
    <source>
        <strain evidence="4 5">DSM 44551</strain>
    </source>
</reference>
<feature type="compositionally biased region" description="Low complexity" evidence="1">
    <location>
        <begin position="527"/>
        <end position="550"/>
    </location>
</feature>
<comment type="caution">
    <text evidence="4">The sequence shown here is derived from an EMBL/GenBank/DDBJ whole genome shotgun (WGS) entry which is preliminary data.</text>
</comment>
<evidence type="ECO:0000256" key="1">
    <source>
        <dbReference type="SAM" id="MobiDB-lite"/>
    </source>
</evidence>
<protein>
    <recommendedName>
        <fullName evidence="6">PucR family transcriptional regulator</fullName>
    </recommendedName>
</protein>
<dbReference type="Gene3D" id="1.10.10.2840">
    <property type="entry name" value="PucR C-terminal helix-turn-helix domain"/>
    <property type="match status" value="1"/>
</dbReference>
<feature type="compositionally biased region" description="Gly residues" evidence="1">
    <location>
        <begin position="515"/>
        <end position="525"/>
    </location>
</feature>
<keyword evidence="5" id="KW-1185">Reference proteome</keyword>
<feature type="compositionally biased region" description="Basic and acidic residues" evidence="1">
    <location>
        <begin position="551"/>
        <end position="566"/>
    </location>
</feature>
<feature type="region of interest" description="Disordered" evidence="1">
    <location>
        <begin position="180"/>
        <end position="572"/>
    </location>
</feature>
<evidence type="ECO:0000313" key="4">
    <source>
        <dbReference type="EMBL" id="MBB5431441.1"/>
    </source>
</evidence>
<gene>
    <name evidence="4" type="ORF">HDA36_001525</name>
</gene>
<feature type="domain" description="PucR C-terminal helix-turn-helix" evidence="3">
    <location>
        <begin position="796"/>
        <end position="850"/>
    </location>
</feature>
<evidence type="ECO:0008006" key="6">
    <source>
        <dbReference type="Google" id="ProtNLM"/>
    </source>
</evidence>
<name>A0A7W8VCH5_9ACTN</name>
<evidence type="ECO:0000259" key="3">
    <source>
        <dbReference type="Pfam" id="PF13556"/>
    </source>
</evidence>
<dbReference type="InterPro" id="IPR042070">
    <property type="entry name" value="PucR_C-HTH_sf"/>
</dbReference>
<organism evidence="4 5">
    <name type="scientific">Nocardiopsis composta</name>
    <dbReference type="NCBI Taxonomy" id="157465"/>
    <lineage>
        <taxon>Bacteria</taxon>
        <taxon>Bacillati</taxon>
        <taxon>Actinomycetota</taxon>
        <taxon>Actinomycetes</taxon>
        <taxon>Streptosporangiales</taxon>
        <taxon>Nocardiopsidaceae</taxon>
        <taxon>Nocardiopsis</taxon>
    </lineage>
</organism>